<protein>
    <submittedName>
        <fullName evidence="1">Uncharacterized protein</fullName>
    </submittedName>
</protein>
<sequence length="73" mass="8073">MRKVPPFFIYPLCGAHAGGIIQFKVAQGFAGHLLPGHIAGTLIPGIGQFTFPPCMDFNPLLESFFKFFIMILF</sequence>
<organism evidence="1 2">
    <name type="scientific">Chryseobacterium polytrichastri</name>
    <dbReference type="NCBI Taxonomy" id="1302687"/>
    <lineage>
        <taxon>Bacteria</taxon>
        <taxon>Pseudomonadati</taxon>
        <taxon>Bacteroidota</taxon>
        <taxon>Flavobacteriia</taxon>
        <taxon>Flavobacteriales</taxon>
        <taxon>Weeksellaceae</taxon>
        <taxon>Chryseobacterium group</taxon>
        <taxon>Chryseobacterium</taxon>
    </lineage>
</organism>
<dbReference type="Proteomes" id="UP000184364">
    <property type="component" value="Unassembled WGS sequence"/>
</dbReference>
<gene>
    <name evidence="1" type="ORF">SAMN05444267_101757</name>
</gene>
<reference evidence="2" key="1">
    <citation type="submission" date="2016-11" db="EMBL/GenBank/DDBJ databases">
        <authorList>
            <person name="Varghese N."/>
            <person name="Submissions S."/>
        </authorList>
    </citation>
    <scope>NUCLEOTIDE SEQUENCE [LARGE SCALE GENOMIC DNA]</scope>
    <source>
        <strain evidence="2">DSM 26899</strain>
    </source>
</reference>
<name>A0A1M7ADS0_9FLAO</name>
<accession>A0A1M7ADS0</accession>
<evidence type="ECO:0000313" key="1">
    <source>
        <dbReference type="EMBL" id="SHL40776.1"/>
    </source>
</evidence>
<evidence type="ECO:0000313" key="2">
    <source>
        <dbReference type="Proteomes" id="UP000184364"/>
    </source>
</evidence>
<keyword evidence="2" id="KW-1185">Reference proteome</keyword>
<dbReference type="STRING" id="1302687.SAMN05444267_101757"/>
<dbReference type="EMBL" id="FRAV01000017">
    <property type="protein sequence ID" value="SHL40776.1"/>
    <property type="molecule type" value="Genomic_DNA"/>
</dbReference>
<dbReference type="RefSeq" id="WP_073293147.1">
    <property type="nucleotide sequence ID" value="NZ_FRAV01000017.1"/>
</dbReference>
<proteinExistence type="predicted"/>
<dbReference type="OrthoDB" id="1262934at2"/>
<dbReference type="AlphaFoldDB" id="A0A1M7ADS0"/>